<dbReference type="Gene3D" id="3.30.300.20">
    <property type="match status" value="1"/>
</dbReference>
<sequence>MASLHCTWAASKRGFWNQASARCQMRGMSIMDRYRKIRPVPEATPQPWDKPPEFSGGRDGTTPGGESIPPHTQDLHDELPRSPKPHFYARAPVPTEAQFRSWEPPVQPSNPRSLRVGLAGCPNAGKSSLMNAILECPISAVSPKVNTTRDGVRGIKTMGDAQLVFLDVPGIVPSHQAMYNRDLVAKAWKGYQECDVCVLVIDCVKRPTQEIFDVVRKICPNEDIGKAELRHRVRAVTEIGEDGDLSGPSRNTIEQMLPRSIPGNYSAYAEEEENQRPPVILVLNKIDKASEIRWVQSREKEFRAHGHFDRIFYISALKEQGIGKLLEYLKERAVSRQWSYPSDMNTTLSHTDQIKQMVNTHIFKWFNSDVPYSIDQQTVGWTPRLDGSLLVEHEIVVKDSVMARMILGVRNTIVNRLTDQVSYKLQKLWGIPVELRIWVRPLKQRLSKDDLGKAGAKYREAS</sequence>
<dbReference type="InterPro" id="IPR009019">
    <property type="entry name" value="KH_sf_prok-type"/>
</dbReference>
<evidence type="ECO:0000256" key="2">
    <source>
        <dbReference type="ARBA" id="ARBA00023134"/>
    </source>
</evidence>
<dbReference type="CDD" id="cd04163">
    <property type="entry name" value="Era"/>
    <property type="match status" value="1"/>
</dbReference>
<accession>A0A813FCX9</accession>
<dbReference type="SUPFAM" id="SSF52540">
    <property type="entry name" value="P-loop containing nucleoside triphosphate hydrolases"/>
    <property type="match status" value="1"/>
</dbReference>
<dbReference type="Gene3D" id="3.40.50.300">
    <property type="entry name" value="P-loop containing nucleotide triphosphate hydrolases"/>
    <property type="match status" value="1"/>
</dbReference>
<proteinExistence type="predicted"/>
<dbReference type="PANTHER" id="PTHR42698:SF1">
    <property type="entry name" value="GTPASE ERA, MITOCHONDRIAL"/>
    <property type="match status" value="1"/>
</dbReference>
<dbReference type="PRINTS" id="PR00326">
    <property type="entry name" value="GTP1OBG"/>
</dbReference>
<dbReference type="AlphaFoldDB" id="A0A813FCX9"/>
<dbReference type="GO" id="GO:0005525">
    <property type="term" value="F:GTP binding"/>
    <property type="evidence" value="ECO:0007669"/>
    <property type="project" value="UniProtKB-KW"/>
</dbReference>
<dbReference type="OrthoDB" id="8954335at2759"/>
<dbReference type="OMA" id="YVIDHRL"/>
<dbReference type="InterPro" id="IPR030388">
    <property type="entry name" value="G_ERA_dom"/>
</dbReference>
<organism evidence="5 6">
    <name type="scientific">Polarella glacialis</name>
    <name type="common">Dinoflagellate</name>
    <dbReference type="NCBI Taxonomy" id="89957"/>
    <lineage>
        <taxon>Eukaryota</taxon>
        <taxon>Sar</taxon>
        <taxon>Alveolata</taxon>
        <taxon>Dinophyceae</taxon>
        <taxon>Suessiales</taxon>
        <taxon>Suessiaceae</taxon>
        <taxon>Polarella</taxon>
    </lineage>
</organism>
<keyword evidence="6" id="KW-1185">Reference proteome</keyword>
<dbReference type="EMBL" id="CAJNNV010024924">
    <property type="protein sequence ID" value="CAE8611128.1"/>
    <property type="molecule type" value="Genomic_DNA"/>
</dbReference>
<comment type="caution">
    <text evidence="5">The sequence shown here is derived from an EMBL/GenBank/DDBJ whole genome shotgun (WGS) entry which is preliminary data.</text>
</comment>
<evidence type="ECO:0000313" key="6">
    <source>
        <dbReference type="Proteomes" id="UP000654075"/>
    </source>
</evidence>
<name>A0A813FCX9_POLGL</name>
<dbReference type="CDD" id="cd22534">
    <property type="entry name" value="KH-II_Era"/>
    <property type="match status" value="1"/>
</dbReference>
<evidence type="ECO:0000313" key="5">
    <source>
        <dbReference type="EMBL" id="CAE8611128.1"/>
    </source>
</evidence>
<feature type="region of interest" description="Disordered" evidence="3">
    <location>
        <begin position="40"/>
        <end position="77"/>
    </location>
</feature>
<dbReference type="GO" id="GO:0000028">
    <property type="term" value="P:ribosomal small subunit assembly"/>
    <property type="evidence" value="ECO:0007669"/>
    <property type="project" value="TreeGrafter"/>
</dbReference>
<keyword evidence="1" id="KW-0547">Nucleotide-binding</keyword>
<keyword evidence="2" id="KW-0342">GTP-binding</keyword>
<dbReference type="GO" id="GO:0019843">
    <property type="term" value="F:rRNA binding"/>
    <property type="evidence" value="ECO:0007669"/>
    <property type="project" value="TreeGrafter"/>
</dbReference>
<dbReference type="InterPro" id="IPR005662">
    <property type="entry name" value="GTPase_Era-like"/>
</dbReference>
<dbReference type="Proteomes" id="UP000654075">
    <property type="component" value="Unassembled WGS sequence"/>
</dbReference>
<dbReference type="InterPro" id="IPR006073">
    <property type="entry name" value="GTP-bd"/>
</dbReference>
<gene>
    <name evidence="5" type="ORF">PGLA1383_LOCUS28937</name>
</gene>
<dbReference type="InterPro" id="IPR027417">
    <property type="entry name" value="P-loop_NTPase"/>
</dbReference>
<dbReference type="InterPro" id="IPR015946">
    <property type="entry name" value="KH_dom-like_a/b"/>
</dbReference>
<evidence type="ECO:0000259" key="4">
    <source>
        <dbReference type="Pfam" id="PF01926"/>
    </source>
</evidence>
<evidence type="ECO:0000256" key="1">
    <source>
        <dbReference type="ARBA" id="ARBA00022741"/>
    </source>
</evidence>
<feature type="domain" description="G" evidence="4">
    <location>
        <begin position="115"/>
        <end position="213"/>
    </location>
</feature>
<dbReference type="GO" id="GO:0043024">
    <property type="term" value="F:ribosomal small subunit binding"/>
    <property type="evidence" value="ECO:0007669"/>
    <property type="project" value="TreeGrafter"/>
</dbReference>
<reference evidence="5" key="1">
    <citation type="submission" date="2021-02" db="EMBL/GenBank/DDBJ databases">
        <authorList>
            <person name="Dougan E. K."/>
            <person name="Rhodes N."/>
            <person name="Thang M."/>
            <person name="Chan C."/>
        </authorList>
    </citation>
    <scope>NUCLEOTIDE SEQUENCE</scope>
</reference>
<evidence type="ECO:0000256" key="3">
    <source>
        <dbReference type="SAM" id="MobiDB-lite"/>
    </source>
</evidence>
<dbReference type="SUPFAM" id="SSF54814">
    <property type="entry name" value="Prokaryotic type KH domain (KH-domain type II)"/>
    <property type="match status" value="1"/>
</dbReference>
<dbReference type="Pfam" id="PF01926">
    <property type="entry name" value="MMR_HSR1"/>
    <property type="match status" value="1"/>
</dbReference>
<dbReference type="PANTHER" id="PTHR42698">
    <property type="entry name" value="GTPASE ERA"/>
    <property type="match status" value="1"/>
</dbReference>
<protein>
    <recommendedName>
        <fullName evidence="4">G domain-containing protein</fullName>
    </recommendedName>
</protein>